<protein>
    <recommendedName>
        <fullName evidence="2">Alcohol dehydrogenase-like C-terminal domain-containing protein</fullName>
    </recommendedName>
</protein>
<dbReference type="PANTHER" id="PTHR45033">
    <property type="match status" value="1"/>
</dbReference>
<dbReference type="Proteomes" id="UP000030676">
    <property type="component" value="Unassembled WGS sequence"/>
</dbReference>
<organism evidence="1">
    <name type="scientific">Fusarium oxysporum f. sp. conglutinans race 2 54008</name>
    <dbReference type="NCBI Taxonomy" id="1089457"/>
    <lineage>
        <taxon>Eukaryota</taxon>
        <taxon>Fungi</taxon>
        <taxon>Dikarya</taxon>
        <taxon>Ascomycota</taxon>
        <taxon>Pezizomycotina</taxon>
        <taxon>Sordariomycetes</taxon>
        <taxon>Hypocreomycetidae</taxon>
        <taxon>Hypocreales</taxon>
        <taxon>Nectriaceae</taxon>
        <taxon>Fusarium</taxon>
        <taxon>Fusarium oxysporum species complex</taxon>
    </lineage>
</organism>
<accession>X0GTV2</accession>
<reference evidence="1" key="1">
    <citation type="submission" date="2011-11" db="EMBL/GenBank/DDBJ databases">
        <title>The Genome Sequence of Fusarium oxysporum PHW808.</title>
        <authorList>
            <consortium name="The Broad Institute Genome Sequencing Platform"/>
            <person name="Ma L.-J."/>
            <person name="Gale L.R."/>
            <person name="Schwartz D.C."/>
            <person name="Zhou S."/>
            <person name="Corby-Kistler H."/>
            <person name="Young S.K."/>
            <person name="Zeng Q."/>
            <person name="Gargeya S."/>
            <person name="Fitzgerald M."/>
            <person name="Haas B."/>
            <person name="Abouelleil A."/>
            <person name="Alvarado L."/>
            <person name="Arachchi H.M."/>
            <person name="Berlin A."/>
            <person name="Brown A."/>
            <person name="Chapman S.B."/>
            <person name="Chen Z."/>
            <person name="Dunbar C."/>
            <person name="Freedman E."/>
            <person name="Gearin G."/>
            <person name="Goldberg J."/>
            <person name="Griggs A."/>
            <person name="Gujja S."/>
            <person name="Heiman D."/>
            <person name="Howarth C."/>
            <person name="Larson L."/>
            <person name="Lui A."/>
            <person name="MacDonald P.J.P."/>
            <person name="Montmayeur A."/>
            <person name="Murphy C."/>
            <person name="Neiman D."/>
            <person name="Pearson M."/>
            <person name="Priest M."/>
            <person name="Roberts A."/>
            <person name="Saif S."/>
            <person name="Shea T."/>
            <person name="Shenoy N."/>
            <person name="Sisk P."/>
            <person name="Stolte C."/>
            <person name="Sykes S."/>
            <person name="Wortman J."/>
            <person name="Nusbaum C."/>
            <person name="Birren B."/>
        </authorList>
    </citation>
    <scope>NUCLEOTIDE SEQUENCE [LARGE SCALE GENOMIC DNA]</scope>
    <source>
        <strain evidence="1">54008</strain>
    </source>
</reference>
<evidence type="ECO:0008006" key="2">
    <source>
        <dbReference type="Google" id="ProtNLM"/>
    </source>
</evidence>
<dbReference type="Gene3D" id="3.40.50.720">
    <property type="entry name" value="NAD(P)-binding Rossmann-like Domain"/>
    <property type="match status" value="1"/>
</dbReference>
<gene>
    <name evidence="1" type="ORF">FOPG_16790</name>
</gene>
<evidence type="ECO:0000313" key="1">
    <source>
        <dbReference type="EMBL" id="EXL67062.1"/>
    </source>
</evidence>
<sequence length="137" mass="14236">MYSATLGLTRDPKGGFLILVIIHSKAIKAGDWVLTQGTGGAGLAAIQFAAAAVATVVSTMSSNEKAETLKELGLGFDHILDIGSTAGIAQLFKAIKLKGLITIIGFLTSADSDKQPPLMDALNYICIVRGVFVGSKQ</sequence>
<dbReference type="InterPro" id="IPR052711">
    <property type="entry name" value="Zinc_ADH-like"/>
</dbReference>
<proteinExistence type="predicted"/>
<dbReference type="AlphaFoldDB" id="X0GTV2"/>
<dbReference type="InterPro" id="IPR036291">
    <property type="entry name" value="NAD(P)-bd_dom_sf"/>
</dbReference>
<dbReference type="EMBL" id="KK033384">
    <property type="protein sequence ID" value="EXL67062.1"/>
    <property type="molecule type" value="Genomic_DNA"/>
</dbReference>
<dbReference type="PANTHER" id="PTHR45033:SF2">
    <property type="entry name" value="ZINC-TYPE ALCOHOL DEHYDROGENASE-LIKE PROTEIN C1773.06C"/>
    <property type="match status" value="1"/>
</dbReference>
<dbReference type="OrthoDB" id="4988358at2759"/>
<dbReference type="HOGENOM" id="CLU_1865209_0_0_1"/>
<dbReference type="SUPFAM" id="SSF51735">
    <property type="entry name" value="NAD(P)-binding Rossmann-fold domains"/>
    <property type="match status" value="1"/>
</dbReference>
<reference evidence="1" key="2">
    <citation type="submission" date="2014-03" db="EMBL/GenBank/DDBJ databases">
        <title>The Genome Annotation of Fusarium oxysporum PHW808.</title>
        <authorList>
            <consortium name="The Broad Institute Genomics Platform"/>
            <person name="Ma L.-J."/>
            <person name="Corby-Kistler H."/>
            <person name="Broz K."/>
            <person name="Gale L.R."/>
            <person name="Jonkers W."/>
            <person name="O'Donnell K."/>
            <person name="Ploetz R."/>
            <person name="Steinberg C."/>
            <person name="Schwartz D.C."/>
            <person name="VanEtten H."/>
            <person name="Zhou S."/>
            <person name="Young S.K."/>
            <person name="Zeng Q."/>
            <person name="Gargeya S."/>
            <person name="Fitzgerald M."/>
            <person name="Abouelleil A."/>
            <person name="Alvarado L."/>
            <person name="Chapman S.B."/>
            <person name="Gainer-Dewar J."/>
            <person name="Goldberg J."/>
            <person name="Griggs A."/>
            <person name="Gujja S."/>
            <person name="Hansen M."/>
            <person name="Howarth C."/>
            <person name="Imamovic A."/>
            <person name="Ireland A."/>
            <person name="Larimer J."/>
            <person name="McCowan C."/>
            <person name="Murphy C."/>
            <person name="Pearson M."/>
            <person name="Poon T.W."/>
            <person name="Priest M."/>
            <person name="Roberts A."/>
            <person name="Saif S."/>
            <person name="Shea T."/>
            <person name="Sykes S."/>
            <person name="Wortman J."/>
            <person name="Nusbaum C."/>
            <person name="Birren B."/>
        </authorList>
    </citation>
    <scope>NUCLEOTIDE SEQUENCE</scope>
    <source>
        <strain evidence="1">54008</strain>
    </source>
</reference>
<name>X0GTV2_FUSOX</name>